<dbReference type="RefSeq" id="WP_073019585.1">
    <property type="nucleotide sequence ID" value="NZ_FQWF01000008.1"/>
</dbReference>
<evidence type="ECO:0000313" key="3">
    <source>
        <dbReference type="Proteomes" id="UP000184020"/>
    </source>
</evidence>
<name>A0A1M5LD10_9FLAO</name>
<evidence type="ECO:0000313" key="2">
    <source>
        <dbReference type="EMBL" id="SHG62835.1"/>
    </source>
</evidence>
<dbReference type="EMBL" id="FQWF01000008">
    <property type="protein sequence ID" value="SHG62835.1"/>
    <property type="molecule type" value="Genomic_DNA"/>
</dbReference>
<feature type="transmembrane region" description="Helical" evidence="1">
    <location>
        <begin position="6"/>
        <end position="24"/>
    </location>
</feature>
<keyword evidence="1" id="KW-0812">Transmembrane</keyword>
<protein>
    <submittedName>
        <fullName evidence="2">Uncharacterized protein</fullName>
    </submittedName>
</protein>
<dbReference type="OrthoDB" id="664987at2"/>
<reference evidence="3" key="1">
    <citation type="submission" date="2016-11" db="EMBL/GenBank/DDBJ databases">
        <authorList>
            <person name="Varghese N."/>
            <person name="Submissions S."/>
        </authorList>
    </citation>
    <scope>NUCLEOTIDE SEQUENCE [LARGE SCALE GENOMIC DNA]</scope>
    <source>
        <strain evidence="3">DSM 17659</strain>
    </source>
</reference>
<sequence>MEIKSLHSYIIILLLILSSVVLYAQKEKTTNDLVNEFSASLDSLSKNEAHNTKLVQDDQQKFTLGNNAYDSLQLDRQLKQFDFTAMHQNRCFTWQFYSSIFIFIIVMFIVGMGLVLSYKQFQLLEIQVKANVLKPKSEITTIEAENTNIEISQTGLKINTGVIGLAILFLSLAFFFLYLKYVYQIEVMATTK</sequence>
<organism evidence="2 3">
    <name type="scientific">Flavobacterium micromati</name>
    <dbReference type="NCBI Taxonomy" id="229205"/>
    <lineage>
        <taxon>Bacteria</taxon>
        <taxon>Pseudomonadati</taxon>
        <taxon>Bacteroidota</taxon>
        <taxon>Flavobacteriia</taxon>
        <taxon>Flavobacteriales</taxon>
        <taxon>Flavobacteriaceae</taxon>
        <taxon>Flavobacterium</taxon>
    </lineage>
</organism>
<feature type="transmembrane region" description="Helical" evidence="1">
    <location>
        <begin position="96"/>
        <end position="118"/>
    </location>
</feature>
<feature type="transmembrane region" description="Helical" evidence="1">
    <location>
        <begin position="162"/>
        <end position="183"/>
    </location>
</feature>
<accession>A0A1M5LD10</accession>
<keyword evidence="1" id="KW-1133">Transmembrane helix</keyword>
<keyword evidence="1" id="KW-0472">Membrane</keyword>
<keyword evidence="3" id="KW-1185">Reference proteome</keyword>
<proteinExistence type="predicted"/>
<dbReference type="Proteomes" id="UP000184020">
    <property type="component" value="Unassembled WGS sequence"/>
</dbReference>
<gene>
    <name evidence="2" type="ORF">SAMN05444372_10825</name>
</gene>
<dbReference type="STRING" id="229205.SAMN05444372_10825"/>
<evidence type="ECO:0000256" key="1">
    <source>
        <dbReference type="SAM" id="Phobius"/>
    </source>
</evidence>
<dbReference type="AlphaFoldDB" id="A0A1M5LD10"/>